<evidence type="ECO:0000313" key="2">
    <source>
        <dbReference type="Proteomes" id="UP000321863"/>
    </source>
</evidence>
<dbReference type="NCBIfam" id="TIGR01847">
    <property type="entry name" value="bacteriocin_sig"/>
    <property type="match status" value="1"/>
</dbReference>
<dbReference type="Proteomes" id="UP000321863">
    <property type="component" value="Unassembled WGS sequence"/>
</dbReference>
<name>A0A511YI21_9FLAO</name>
<organism evidence="1 2">
    <name type="scientific">Chryseobacterium hagamense</name>
    <dbReference type="NCBI Taxonomy" id="395935"/>
    <lineage>
        <taxon>Bacteria</taxon>
        <taxon>Pseudomonadati</taxon>
        <taxon>Bacteroidota</taxon>
        <taxon>Flavobacteriia</taxon>
        <taxon>Flavobacteriales</taxon>
        <taxon>Weeksellaceae</taxon>
        <taxon>Chryseobacterium group</taxon>
        <taxon>Chryseobacterium</taxon>
    </lineage>
</organism>
<keyword evidence="2" id="KW-1185">Reference proteome</keyword>
<evidence type="ECO:0000313" key="1">
    <source>
        <dbReference type="EMBL" id="GEN74833.1"/>
    </source>
</evidence>
<dbReference type="EMBL" id="BJYJ01000001">
    <property type="protein sequence ID" value="GEN74833.1"/>
    <property type="molecule type" value="Genomic_DNA"/>
</dbReference>
<reference evidence="1 2" key="1">
    <citation type="submission" date="2019-07" db="EMBL/GenBank/DDBJ databases">
        <title>Whole genome shotgun sequence of Chryseobacterium hagamense NBRC 105253.</title>
        <authorList>
            <person name="Hosoyama A."/>
            <person name="Uohara A."/>
            <person name="Ohji S."/>
            <person name="Ichikawa N."/>
        </authorList>
    </citation>
    <scope>NUCLEOTIDE SEQUENCE [LARGE SCALE GENOMIC DNA]</scope>
    <source>
        <strain evidence="1 2">NBRC 105253</strain>
    </source>
</reference>
<gene>
    <name evidence="1" type="ORF">CHA01nite_05730</name>
</gene>
<protein>
    <recommendedName>
        <fullName evidence="3">Bacteriocin</fullName>
    </recommendedName>
</protein>
<evidence type="ECO:0008006" key="3">
    <source>
        <dbReference type="Google" id="ProtNLM"/>
    </source>
</evidence>
<proteinExistence type="predicted"/>
<dbReference type="AlphaFoldDB" id="A0A511YI21"/>
<sequence>MKNQNLINGKKLNKKQLRSITGGLLNCLETNCPTLGGCPILNEYGCITISKVCAQKECKS</sequence>
<dbReference type="InterPro" id="IPR010133">
    <property type="entry name" value="Bacteriocin_signal_seq"/>
</dbReference>
<comment type="caution">
    <text evidence="1">The sequence shown here is derived from an EMBL/GenBank/DDBJ whole genome shotgun (WGS) entry which is preliminary data.</text>
</comment>
<dbReference type="OrthoDB" id="1190610at2"/>
<accession>A0A511YI21</accession>